<accession>A0A418QU52</accession>
<evidence type="ECO:0000256" key="1">
    <source>
        <dbReference type="ARBA" id="ARBA00004442"/>
    </source>
</evidence>
<feature type="signal peptide" evidence="6">
    <location>
        <begin position="1"/>
        <end position="22"/>
    </location>
</feature>
<comment type="caution">
    <text evidence="8">The sequence shown here is derived from an EMBL/GenBank/DDBJ whole genome shotgun (WGS) entry which is preliminary data.</text>
</comment>
<comment type="subcellular location">
    <subcellularLocation>
        <location evidence="1">Cell outer membrane</location>
    </subcellularLocation>
</comment>
<feature type="chain" id="PRO_5019135058" evidence="6">
    <location>
        <begin position="23"/>
        <end position="454"/>
    </location>
</feature>
<evidence type="ECO:0000313" key="9">
    <source>
        <dbReference type="Proteomes" id="UP000284250"/>
    </source>
</evidence>
<dbReference type="Proteomes" id="UP000284250">
    <property type="component" value="Unassembled WGS sequence"/>
</dbReference>
<keyword evidence="9" id="KW-1185">Reference proteome</keyword>
<evidence type="ECO:0000313" key="8">
    <source>
        <dbReference type="EMBL" id="RIY08749.1"/>
    </source>
</evidence>
<evidence type="ECO:0000256" key="4">
    <source>
        <dbReference type="ARBA" id="ARBA00023136"/>
    </source>
</evidence>
<dbReference type="Pfam" id="PF07980">
    <property type="entry name" value="SusD_RagB"/>
    <property type="match status" value="1"/>
</dbReference>
<sequence length="454" mass="49276">MYKNLTKALCLGGMVLSLGSCSFFELDDVTDPNFPDRTSFLDNPTKSQLDFLATGTFSDIRTNGSGTGQGILLAYQVPGVIGREIYVLSTSDNRYVTELLGIQPIDNANYLSGYFGSYSSARRTARTLADAAAKSPQISDEQRNGYLGFANTAEAYAMLILSDLQYKNGLRIDVTDPLKPGKIKPYPEVLAAIKAKLDLGASQFANAGATLPFPVPSGFTNFKTPATMLQFNRALAARTAIRSNSYAEALTAVQASFFSLTAAPTAGPSFNYGGASPDVFNSLFQVVNSKGSTVVVAHPSFVTDIRPGDTRISKVRKRDLRSTTGLSSEYEPALYANNTAPIPVIKNEELILIAAEAYLNTGKKADAVAAINVLANFYKVAPVTVADSDAKLLNEILYHRRYSLFYEGQRWVDLRRLNRLGDITPETTSDGKKTSILEQMPLPFAEVQWDVANP</sequence>
<reference evidence="8 9" key="2">
    <citation type="submission" date="2019-01" db="EMBL/GenBank/DDBJ databases">
        <title>Hymenobacter humicola sp. nov., isolated from soils in Antarctica.</title>
        <authorList>
            <person name="Sedlacek I."/>
            <person name="Holochova P."/>
            <person name="Kralova S."/>
            <person name="Pantucek R."/>
            <person name="Stankova E."/>
            <person name="Vrbovska V."/>
            <person name="Kristofova L."/>
            <person name="Svec P."/>
            <person name="Busse H.-J."/>
        </authorList>
    </citation>
    <scope>NUCLEOTIDE SEQUENCE [LARGE SCALE GENOMIC DNA]</scope>
    <source>
        <strain evidence="8 9">CCM 8852</strain>
    </source>
</reference>
<keyword evidence="4" id="KW-0472">Membrane</keyword>
<evidence type="ECO:0000256" key="2">
    <source>
        <dbReference type="ARBA" id="ARBA00006275"/>
    </source>
</evidence>
<evidence type="ECO:0000256" key="5">
    <source>
        <dbReference type="ARBA" id="ARBA00023237"/>
    </source>
</evidence>
<dbReference type="Gene3D" id="1.25.40.390">
    <property type="match status" value="1"/>
</dbReference>
<reference evidence="8 9" key="1">
    <citation type="submission" date="2018-09" db="EMBL/GenBank/DDBJ databases">
        <authorList>
            <person name="Zeman M."/>
            <person name="Pardy F."/>
        </authorList>
    </citation>
    <scope>NUCLEOTIDE SEQUENCE [LARGE SCALE GENOMIC DNA]</scope>
    <source>
        <strain evidence="8 9">CCM 8852</strain>
    </source>
</reference>
<organism evidence="8 9">
    <name type="scientific">Hymenobacter rubripertinctus</name>
    <dbReference type="NCBI Taxonomy" id="2029981"/>
    <lineage>
        <taxon>Bacteria</taxon>
        <taxon>Pseudomonadati</taxon>
        <taxon>Bacteroidota</taxon>
        <taxon>Cytophagia</taxon>
        <taxon>Cytophagales</taxon>
        <taxon>Hymenobacteraceae</taxon>
        <taxon>Hymenobacter</taxon>
    </lineage>
</organism>
<dbReference type="GO" id="GO:0009279">
    <property type="term" value="C:cell outer membrane"/>
    <property type="evidence" value="ECO:0007669"/>
    <property type="project" value="UniProtKB-SubCell"/>
</dbReference>
<dbReference type="EMBL" id="QYCN01000020">
    <property type="protein sequence ID" value="RIY08749.1"/>
    <property type="molecule type" value="Genomic_DNA"/>
</dbReference>
<evidence type="ECO:0000259" key="7">
    <source>
        <dbReference type="Pfam" id="PF07980"/>
    </source>
</evidence>
<dbReference type="AlphaFoldDB" id="A0A418QU52"/>
<keyword evidence="5" id="KW-0998">Cell outer membrane</keyword>
<feature type="domain" description="RagB/SusD" evidence="7">
    <location>
        <begin position="337"/>
        <end position="417"/>
    </location>
</feature>
<protein>
    <submittedName>
        <fullName evidence="8">RagB/SusD family nutrient uptake outer membrane protein</fullName>
    </submittedName>
</protein>
<dbReference type="RefSeq" id="WP_119656329.1">
    <property type="nucleotide sequence ID" value="NZ_JBHUOI010000041.1"/>
</dbReference>
<dbReference type="OrthoDB" id="9794888at2"/>
<comment type="similarity">
    <text evidence="2">Belongs to the SusD family.</text>
</comment>
<dbReference type="SUPFAM" id="SSF48452">
    <property type="entry name" value="TPR-like"/>
    <property type="match status" value="1"/>
</dbReference>
<evidence type="ECO:0000256" key="6">
    <source>
        <dbReference type="SAM" id="SignalP"/>
    </source>
</evidence>
<keyword evidence="3 6" id="KW-0732">Signal</keyword>
<proteinExistence type="inferred from homology"/>
<dbReference type="InterPro" id="IPR011990">
    <property type="entry name" value="TPR-like_helical_dom_sf"/>
</dbReference>
<dbReference type="InterPro" id="IPR012944">
    <property type="entry name" value="SusD_RagB_dom"/>
</dbReference>
<evidence type="ECO:0000256" key="3">
    <source>
        <dbReference type="ARBA" id="ARBA00022729"/>
    </source>
</evidence>
<name>A0A418QU52_9BACT</name>
<dbReference type="PROSITE" id="PS51257">
    <property type="entry name" value="PROKAR_LIPOPROTEIN"/>
    <property type="match status" value="1"/>
</dbReference>
<gene>
    <name evidence="8" type="ORF">D0T11_13510</name>
</gene>